<dbReference type="Pfam" id="PF11005">
    <property type="entry name" value="DUF2844"/>
    <property type="match status" value="1"/>
</dbReference>
<protein>
    <recommendedName>
        <fullName evidence="4">DUF2844 domain-containing protein</fullName>
    </recommendedName>
</protein>
<sequence>MNLRIVCSAMAVAAAIAALPAHAELGGAPTWSAGATTSSATASTSATSGTSATLAARRMSANATPYTVNTTTLTGGTVVREYLASNGNVFAVAWQGPQVPELDTLLGTYFPGYVQSLNTARAAHGTGFGAASVQSSDLVVQSGGHMGAFAGRAWLPPALPAGVSANDIQ</sequence>
<evidence type="ECO:0000313" key="3">
    <source>
        <dbReference type="Proteomes" id="UP000199548"/>
    </source>
</evidence>
<proteinExistence type="predicted"/>
<keyword evidence="3" id="KW-1185">Reference proteome</keyword>
<dbReference type="RefSeq" id="WP_091010204.1">
    <property type="nucleotide sequence ID" value="NZ_CP041745.1"/>
</dbReference>
<dbReference type="EMBL" id="FOQU01000002">
    <property type="protein sequence ID" value="SFI23336.1"/>
    <property type="molecule type" value="Genomic_DNA"/>
</dbReference>
<evidence type="ECO:0000313" key="2">
    <source>
        <dbReference type="EMBL" id="SFI23336.1"/>
    </source>
</evidence>
<feature type="chain" id="PRO_5011750473" description="DUF2844 domain-containing protein" evidence="1">
    <location>
        <begin position="24"/>
        <end position="169"/>
    </location>
</feature>
<dbReference type="OrthoDB" id="7561239at2"/>
<gene>
    <name evidence="2" type="ORF">SAMN05192543_102532</name>
</gene>
<dbReference type="InterPro" id="IPR021267">
    <property type="entry name" value="DUF2844"/>
</dbReference>
<evidence type="ECO:0000256" key="1">
    <source>
        <dbReference type="SAM" id="SignalP"/>
    </source>
</evidence>
<name>A0A1I3GIN8_9BURK</name>
<dbReference type="AlphaFoldDB" id="A0A1I3GIN8"/>
<feature type="signal peptide" evidence="1">
    <location>
        <begin position="1"/>
        <end position="23"/>
    </location>
</feature>
<accession>A0A1I3GIN8</accession>
<reference evidence="2 3" key="1">
    <citation type="submission" date="2016-10" db="EMBL/GenBank/DDBJ databases">
        <authorList>
            <person name="de Groot N.N."/>
        </authorList>
    </citation>
    <scope>NUCLEOTIDE SEQUENCE [LARGE SCALE GENOMIC DNA]</scope>
    <source>
        <strain evidence="2 3">LMG 23650</strain>
    </source>
</reference>
<keyword evidence="1" id="KW-0732">Signal</keyword>
<dbReference type="Proteomes" id="UP000199548">
    <property type="component" value="Unassembled WGS sequence"/>
</dbReference>
<evidence type="ECO:0008006" key="4">
    <source>
        <dbReference type="Google" id="ProtNLM"/>
    </source>
</evidence>
<organism evidence="2 3">
    <name type="scientific">Paraburkholderia megapolitana</name>
    <dbReference type="NCBI Taxonomy" id="420953"/>
    <lineage>
        <taxon>Bacteria</taxon>
        <taxon>Pseudomonadati</taxon>
        <taxon>Pseudomonadota</taxon>
        <taxon>Betaproteobacteria</taxon>
        <taxon>Burkholderiales</taxon>
        <taxon>Burkholderiaceae</taxon>
        <taxon>Paraburkholderia</taxon>
    </lineage>
</organism>